<evidence type="ECO:0000256" key="2">
    <source>
        <dbReference type="ARBA" id="ARBA00022670"/>
    </source>
</evidence>
<dbReference type="GO" id="GO:0004252">
    <property type="term" value="F:serine-type endopeptidase activity"/>
    <property type="evidence" value="ECO:0007669"/>
    <property type="project" value="InterPro"/>
</dbReference>
<evidence type="ECO:0000313" key="6">
    <source>
        <dbReference type="EMBL" id="QEG43390.1"/>
    </source>
</evidence>
<dbReference type="InterPro" id="IPR009003">
    <property type="entry name" value="Peptidase_S1_PA"/>
</dbReference>
<feature type="transmembrane region" description="Helical" evidence="4">
    <location>
        <begin position="48"/>
        <end position="67"/>
    </location>
</feature>
<gene>
    <name evidence="6" type="primary">htrA_7</name>
    <name evidence="6" type="ORF">UC8_54390</name>
</gene>
<proteinExistence type="inferred from homology"/>
<protein>
    <submittedName>
        <fullName evidence="6">Serine protease HtrA</fullName>
    </submittedName>
</protein>
<keyword evidence="3" id="KW-0378">Hydrolase</keyword>
<organism evidence="6 7">
    <name type="scientific">Roseimaritima ulvae</name>
    <dbReference type="NCBI Taxonomy" id="980254"/>
    <lineage>
        <taxon>Bacteria</taxon>
        <taxon>Pseudomonadati</taxon>
        <taxon>Planctomycetota</taxon>
        <taxon>Planctomycetia</taxon>
        <taxon>Pirellulales</taxon>
        <taxon>Pirellulaceae</taxon>
        <taxon>Roseimaritima</taxon>
    </lineage>
</organism>
<dbReference type="PANTHER" id="PTHR22939:SF129">
    <property type="entry name" value="SERINE PROTEASE HTRA2, MITOCHONDRIAL"/>
    <property type="match status" value="1"/>
</dbReference>
<name>A0A5B9QZQ1_9BACT</name>
<dbReference type="KEGG" id="rul:UC8_54390"/>
<dbReference type="InterPro" id="IPR036034">
    <property type="entry name" value="PDZ_sf"/>
</dbReference>
<dbReference type="AlphaFoldDB" id="A0A5B9QZQ1"/>
<keyword evidence="4" id="KW-0472">Membrane</keyword>
<evidence type="ECO:0000259" key="5">
    <source>
        <dbReference type="SMART" id="SM00228"/>
    </source>
</evidence>
<dbReference type="Gene3D" id="2.40.10.120">
    <property type="match status" value="1"/>
</dbReference>
<dbReference type="Pfam" id="PF13365">
    <property type="entry name" value="Trypsin_2"/>
    <property type="match status" value="1"/>
</dbReference>
<dbReference type="InterPro" id="IPR001478">
    <property type="entry name" value="PDZ"/>
</dbReference>
<dbReference type="GO" id="GO:0006508">
    <property type="term" value="P:proteolysis"/>
    <property type="evidence" value="ECO:0007669"/>
    <property type="project" value="UniProtKB-KW"/>
</dbReference>
<keyword evidence="2 6" id="KW-0645">Protease</keyword>
<sequence length="435" mass="47097">MVRIRRQYIDTLSFSDPHSPADAMAFECHPCPRELPPLRRAVGRRLRTGFLIGLIATVGLLATSPIAPAQQINQPAQQVGEPAQQVVQPAPQVNQLAQQQAEAPEQLRQAAADGATYVAPPEQLVTIIREGRVPSTLDQLLALETQQKKIAKRAAACTVNIQINGHEAGNTQGCGVIISEDGFVLTAAHVAERPGLRVKLTLADGRSFTARTLGMNRKVDAGLIRIDPGQNQGKPWPHASLGDSKHLRPGMWCIATGHPGGYDIHRGMVTRVGRILSIRTGSIVTDCALIGGDSGGPLFDMQGRLIAVHSRIGNDVADNLHVPVHHYEDSWDDLYAGKSWGFLPGFRPVLGVRGNPNSQLAVVDSVRDNSPAEQAGIMAGDIIERLGPDVITDFDSLKQAVAQTMPGKRVIVRLQRNGEIKRLIVEIGRDTRYDE</sequence>
<feature type="domain" description="PDZ" evidence="5">
    <location>
        <begin position="348"/>
        <end position="418"/>
    </location>
</feature>
<dbReference type="Proteomes" id="UP000325286">
    <property type="component" value="Chromosome"/>
</dbReference>
<dbReference type="SUPFAM" id="SSF50156">
    <property type="entry name" value="PDZ domain-like"/>
    <property type="match status" value="1"/>
</dbReference>
<keyword evidence="4" id="KW-0812">Transmembrane</keyword>
<keyword evidence="7" id="KW-1185">Reference proteome</keyword>
<dbReference type="PANTHER" id="PTHR22939">
    <property type="entry name" value="SERINE PROTEASE FAMILY S1C HTRA-RELATED"/>
    <property type="match status" value="1"/>
</dbReference>
<evidence type="ECO:0000256" key="4">
    <source>
        <dbReference type="SAM" id="Phobius"/>
    </source>
</evidence>
<keyword evidence="4" id="KW-1133">Transmembrane helix</keyword>
<dbReference type="SMART" id="SM00228">
    <property type="entry name" value="PDZ"/>
    <property type="match status" value="1"/>
</dbReference>
<evidence type="ECO:0000256" key="3">
    <source>
        <dbReference type="ARBA" id="ARBA00022801"/>
    </source>
</evidence>
<dbReference type="SUPFAM" id="SSF50494">
    <property type="entry name" value="Trypsin-like serine proteases"/>
    <property type="match status" value="1"/>
</dbReference>
<reference evidence="6 7" key="1">
    <citation type="submission" date="2019-08" db="EMBL/GenBank/DDBJ databases">
        <title>Deep-cultivation of Planctomycetes and their phenomic and genomic characterization uncovers novel biology.</title>
        <authorList>
            <person name="Wiegand S."/>
            <person name="Jogler M."/>
            <person name="Boedeker C."/>
            <person name="Pinto D."/>
            <person name="Vollmers J."/>
            <person name="Rivas-Marin E."/>
            <person name="Kohn T."/>
            <person name="Peeters S.H."/>
            <person name="Heuer A."/>
            <person name="Rast P."/>
            <person name="Oberbeckmann S."/>
            <person name="Bunk B."/>
            <person name="Jeske O."/>
            <person name="Meyerdierks A."/>
            <person name="Storesund J.E."/>
            <person name="Kallscheuer N."/>
            <person name="Luecker S."/>
            <person name="Lage O.M."/>
            <person name="Pohl T."/>
            <person name="Merkel B.J."/>
            <person name="Hornburger P."/>
            <person name="Mueller R.-W."/>
            <person name="Bruemmer F."/>
            <person name="Labrenz M."/>
            <person name="Spormann A.M."/>
            <person name="Op den Camp H."/>
            <person name="Overmann J."/>
            <person name="Amann R."/>
            <person name="Jetten M.S.M."/>
            <person name="Mascher T."/>
            <person name="Medema M.H."/>
            <person name="Devos D.P."/>
            <person name="Kaster A.-K."/>
            <person name="Ovreas L."/>
            <person name="Rohde M."/>
            <person name="Galperin M.Y."/>
            <person name="Jogler C."/>
        </authorList>
    </citation>
    <scope>NUCLEOTIDE SEQUENCE [LARGE SCALE GENOMIC DNA]</scope>
    <source>
        <strain evidence="6 7">UC8</strain>
    </source>
</reference>
<dbReference type="Gene3D" id="2.30.42.10">
    <property type="match status" value="1"/>
</dbReference>
<dbReference type="PRINTS" id="PR00834">
    <property type="entry name" value="PROTEASES2C"/>
</dbReference>
<comment type="similarity">
    <text evidence="1">Belongs to the peptidase S1C family.</text>
</comment>
<dbReference type="Pfam" id="PF13180">
    <property type="entry name" value="PDZ_2"/>
    <property type="match status" value="1"/>
</dbReference>
<dbReference type="EMBL" id="CP042914">
    <property type="protein sequence ID" value="QEG43390.1"/>
    <property type="molecule type" value="Genomic_DNA"/>
</dbReference>
<evidence type="ECO:0000256" key="1">
    <source>
        <dbReference type="ARBA" id="ARBA00010541"/>
    </source>
</evidence>
<accession>A0A5B9QZQ1</accession>
<dbReference type="InterPro" id="IPR001940">
    <property type="entry name" value="Peptidase_S1C"/>
</dbReference>
<evidence type="ECO:0000313" key="7">
    <source>
        <dbReference type="Proteomes" id="UP000325286"/>
    </source>
</evidence>